<sequence>MRKITTPKKIGRPKEENPKNHDIKVRLDEKKYESLMRYCTKNNMKRSEAIRKGVDLLLETDKKK</sequence>
<accession>B1BY56</accession>
<feature type="region of interest" description="Disordered" evidence="1">
    <location>
        <begin position="1"/>
        <end position="21"/>
    </location>
</feature>
<dbReference type="RefSeq" id="WP_003466593.1">
    <property type="nucleotide sequence ID" value="NZ_ABDW01000058.1"/>
</dbReference>
<evidence type="ECO:0008006" key="4">
    <source>
        <dbReference type="Google" id="ProtNLM"/>
    </source>
</evidence>
<name>B1BY56_CLOPF</name>
<dbReference type="Proteomes" id="UP000005337">
    <property type="component" value="Unassembled WGS sequence"/>
</dbReference>
<evidence type="ECO:0000313" key="3">
    <source>
        <dbReference type="Proteomes" id="UP000005337"/>
    </source>
</evidence>
<dbReference type="EMBL" id="ABDW01000058">
    <property type="protein sequence ID" value="EDT13374.1"/>
    <property type="molecule type" value="Genomic_DNA"/>
</dbReference>
<gene>
    <name evidence="2" type="ORF">AC3_A0391</name>
</gene>
<evidence type="ECO:0000313" key="2">
    <source>
        <dbReference type="EMBL" id="EDT13374.1"/>
    </source>
</evidence>
<feature type="compositionally biased region" description="Basic and acidic residues" evidence="1">
    <location>
        <begin position="12"/>
        <end position="21"/>
    </location>
</feature>
<comment type="caution">
    <text evidence="2">The sequence shown here is derived from an EMBL/GenBank/DDBJ whole genome shotgun (WGS) entry which is preliminary data.</text>
</comment>
<organism evidence="2 3">
    <name type="scientific">Clostridium perfringens E str. JGS1987</name>
    <dbReference type="NCBI Taxonomy" id="451755"/>
    <lineage>
        <taxon>Bacteria</taxon>
        <taxon>Bacillati</taxon>
        <taxon>Bacillota</taxon>
        <taxon>Clostridia</taxon>
        <taxon>Eubacteriales</taxon>
        <taxon>Clostridiaceae</taxon>
        <taxon>Clostridium</taxon>
    </lineage>
</organism>
<dbReference type="AlphaFoldDB" id="B1BY56"/>
<feature type="compositionally biased region" description="Basic residues" evidence="1">
    <location>
        <begin position="1"/>
        <end position="11"/>
    </location>
</feature>
<proteinExistence type="predicted"/>
<reference evidence="2 3" key="1">
    <citation type="submission" date="2007-07" db="EMBL/GenBank/DDBJ databases">
        <title>Annotation of Clostridium perfringens E str. JGS1987.</title>
        <authorList>
            <person name="Paulsen I."/>
            <person name="Sebastian Y."/>
        </authorList>
    </citation>
    <scope>NUCLEOTIDE SEQUENCE [LARGE SCALE GENOMIC DNA]</scope>
    <source>
        <strain evidence="3">E str. JGS1987</strain>
    </source>
</reference>
<evidence type="ECO:0000256" key="1">
    <source>
        <dbReference type="SAM" id="MobiDB-lite"/>
    </source>
</evidence>
<protein>
    <recommendedName>
        <fullName evidence="4">Ribbon-helix-helix protein CopG domain-containing protein</fullName>
    </recommendedName>
</protein>